<feature type="region of interest" description="Disordered" evidence="1">
    <location>
        <begin position="271"/>
        <end position="320"/>
    </location>
</feature>
<keyword evidence="2" id="KW-1133">Transmembrane helix</keyword>
<dbReference type="CDD" id="cd06530">
    <property type="entry name" value="S26_SPase_I"/>
    <property type="match status" value="1"/>
</dbReference>
<proteinExistence type="predicted"/>
<comment type="caution">
    <text evidence="3">The sequence shown here is derived from an EMBL/GenBank/DDBJ whole genome shotgun (WGS) entry which is preliminary data.</text>
</comment>
<dbReference type="OrthoDB" id="384846at2"/>
<dbReference type="GO" id="GO:0004252">
    <property type="term" value="F:serine-type endopeptidase activity"/>
    <property type="evidence" value="ECO:0007669"/>
    <property type="project" value="InterPro"/>
</dbReference>
<dbReference type="EMBL" id="QXEV01000020">
    <property type="protein sequence ID" value="RIA75436.1"/>
    <property type="molecule type" value="Genomic_DNA"/>
</dbReference>
<feature type="compositionally biased region" description="Acidic residues" evidence="1">
    <location>
        <begin position="290"/>
        <end position="320"/>
    </location>
</feature>
<dbReference type="RefSeq" id="WP_119016637.1">
    <property type="nucleotide sequence ID" value="NZ_QXEV01000020.1"/>
</dbReference>
<dbReference type="AlphaFoldDB" id="A0A397RRT8"/>
<dbReference type="GO" id="GO:0006465">
    <property type="term" value="P:signal peptide processing"/>
    <property type="evidence" value="ECO:0007669"/>
    <property type="project" value="InterPro"/>
</dbReference>
<organism evidence="3 4">
    <name type="scientific">Anaeroplasma bactoclasticum</name>
    <dbReference type="NCBI Taxonomy" id="2088"/>
    <lineage>
        <taxon>Bacteria</taxon>
        <taxon>Bacillati</taxon>
        <taxon>Mycoplasmatota</taxon>
        <taxon>Mollicutes</taxon>
        <taxon>Anaeroplasmatales</taxon>
        <taxon>Anaeroplasmataceae</taxon>
        <taxon>Anaeroplasma</taxon>
    </lineage>
</organism>
<dbReference type="InParanoid" id="A0A397RRT8"/>
<reference evidence="3 4" key="1">
    <citation type="submission" date="2018-08" db="EMBL/GenBank/DDBJ databases">
        <title>Genomic Encyclopedia of Archaeal and Bacterial Type Strains, Phase II (KMG-II): from individual species to whole genera.</title>
        <authorList>
            <person name="Goeker M."/>
        </authorList>
    </citation>
    <scope>NUCLEOTIDE SEQUENCE [LARGE SCALE GENOMIC DNA]</scope>
    <source>
        <strain evidence="3 4">ATCC 27112</strain>
    </source>
</reference>
<gene>
    <name evidence="3" type="ORF">EI71_01525</name>
</gene>
<keyword evidence="4" id="KW-1185">Reference proteome</keyword>
<dbReference type="Proteomes" id="UP000266506">
    <property type="component" value="Unassembled WGS sequence"/>
</dbReference>
<evidence type="ECO:0000313" key="3">
    <source>
        <dbReference type="EMBL" id="RIA75436.1"/>
    </source>
</evidence>
<sequence>MEENKIVEENKEPQDKKALVKKILVIVGNVVFYAVIIVLFLFSLMNINAGNGTENFPNLFGKGMLSVESGSMERSETGYHPTEWETYSIGEIKKGDLVYDDVFNGDLNSLKIGDVITFYDSNINALNTHRIVFISLENNFVVTQGDYIITQSTTDSLCYDSTDTDKKKNYELTSNPNYAQVVKKGNIKGVVTGVNPGAGSVLSNIRQNWLFYFVIPVAVILLLEIVFVIKNFLDLRNEKNKASLADDKEAMLAELEAEKEKMRQELLAELRAQQAASTPTVPTEEKVEEPIVEEAQEAEEVVEEPTEEATENTEEENKEE</sequence>
<feature type="transmembrane region" description="Helical" evidence="2">
    <location>
        <begin position="209"/>
        <end position="229"/>
    </location>
</feature>
<dbReference type="InterPro" id="IPR019533">
    <property type="entry name" value="Peptidase_S26"/>
</dbReference>
<feature type="transmembrane region" description="Helical" evidence="2">
    <location>
        <begin position="23"/>
        <end position="45"/>
    </location>
</feature>
<keyword evidence="2" id="KW-0812">Transmembrane</keyword>
<evidence type="ECO:0000313" key="4">
    <source>
        <dbReference type="Proteomes" id="UP000266506"/>
    </source>
</evidence>
<evidence type="ECO:0000256" key="2">
    <source>
        <dbReference type="SAM" id="Phobius"/>
    </source>
</evidence>
<accession>A0A397RRT8</accession>
<protein>
    <submittedName>
        <fullName evidence="3">Signal peptidase</fullName>
    </submittedName>
</protein>
<evidence type="ECO:0000256" key="1">
    <source>
        <dbReference type="SAM" id="MobiDB-lite"/>
    </source>
</evidence>
<name>A0A397RRT8_9MOLU</name>
<keyword evidence="2" id="KW-0472">Membrane</keyword>
<feature type="compositionally biased region" description="Low complexity" evidence="1">
    <location>
        <begin position="271"/>
        <end position="282"/>
    </location>
</feature>